<keyword evidence="2" id="KW-1185">Reference proteome</keyword>
<dbReference type="EMBL" id="JAVIZJ010000007">
    <property type="protein sequence ID" value="MDR6211068.1"/>
    <property type="molecule type" value="Genomic_DNA"/>
</dbReference>
<comment type="caution">
    <text evidence="1">The sequence shown here is derived from an EMBL/GenBank/DDBJ whole genome shotgun (WGS) entry which is preliminary data.</text>
</comment>
<sequence>MRGRSAWRGGVRRGAALGTVAVVTLAGCAVGGGDGDDDAARSALEQLETDVDALVLDLLPGLADTWGAEASSGRASYEICGMEPSPSGARYRSTPQFRNLQVGGDRAVAAAADFLETEGWQLEQVGNPDIVVAHRDDGTEVRVTAIPNGASVQVTSPCADSDGDLAREFFERPSKDVPLG</sequence>
<evidence type="ECO:0000313" key="1">
    <source>
        <dbReference type="EMBL" id="MDR6211068.1"/>
    </source>
</evidence>
<dbReference type="Proteomes" id="UP001261666">
    <property type="component" value="Unassembled WGS sequence"/>
</dbReference>
<proteinExistence type="predicted"/>
<accession>A0ACC6IK03</accession>
<evidence type="ECO:0000313" key="2">
    <source>
        <dbReference type="Proteomes" id="UP001261666"/>
    </source>
</evidence>
<reference evidence="1" key="1">
    <citation type="submission" date="2023-08" db="EMBL/GenBank/DDBJ databases">
        <title>Functional and genomic diversity of the sorghum phyllosphere microbiome.</title>
        <authorList>
            <person name="Shade A."/>
        </authorList>
    </citation>
    <scope>NUCLEOTIDE SEQUENCE</scope>
    <source>
        <strain evidence="1">SORGH_AS_0885</strain>
    </source>
</reference>
<name>A0ACC6IK03_9ACTN</name>
<protein>
    <submittedName>
        <fullName evidence="1">Uncharacterized protein</fullName>
    </submittedName>
</protein>
<gene>
    <name evidence="1" type="ORF">QE364_002787</name>
</gene>
<organism evidence="1 2">
    <name type="scientific">Nocardioides zeae</name>
    <dbReference type="NCBI Taxonomy" id="1457234"/>
    <lineage>
        <taxon>Bacteria</taxon>
        <taxon>Bacillati</taxon>
        <taxon>Actinomycetota</taxon>
        <taxon>Actinomycetes</taxon>
        <taxon>Propionibacteriales</taxon>
        <taxon>Nocardioidaceae</taxon>
        <taxon>Nocardioides</taxon>
    </lineage>
</organism>